<dbReference type="AlphaFoldDB" id="A0A346B1I3"/>
<keyword evidence="3" id="KW-1185">Reference proteome</keyword>
<dbReference type="SUPFAM" id="SSF109604">
    <property type="entry name" value="HD-domain/PDEase-like"/>
    <property type="match status" value="1"/>
</dbReference>
<dbReference type="RefSeq" id="WP_107196632.1">
    <property type="nucleotide sequence ID" value="NZ_CP029462.1"/>
</dbReference>
<evidence type="ECO:0000313" key="2">
    <source>
        <dbReference type="EMBL" id="AXL21976.1"/>
    </source>
</evidence>
<dbReference type="PANTHER" id="PTHR43155">
    <property type="entry name" value="CYCLIC DI-GMP PHOSPHODIESTERASE PA4108-RELATED"/>
    <property type="match status" value="1"/>
</dbReference>
<dbReference type="Proteomes" id="UP000254337">
    <property type="component" value="Chromosome"/>
</dbReference>
<evidence type="ECO:0000259" key="1">
    <source>
        <dbReference type="PROSITE" id="PS51832"/>
    </source>
</evidence>
<reference evidence="2 3" key="1">
    <citation type="submission" date="2018-05" db="EMBL/GenBank/DDBJ databases">
        <title>Complete genome sequence of Megasphaera sp. AJH120T, isolated from the ceca of a chicken.</title>
        <authorList>
            <person name="Maki J."/>
            <person name="Looft T."/>
        </authorList>
    </citation>
    <scope>NUCLEOTIDE SEQUENCE [LARGE SCALE GENOMIC DNA]</scope>
    <source>
        <strain evidence="2 3">AJH120</strain>
    </source>
</reference>
<name>A0A346B1I3_9FIRM</name>
<accession>A0A346B1I3</accession>
<proteinExistence type="predicted"/>
<dbReference type="Pfam" id="PF13487">
    <property type="entry name" value="HD_5"/>
    <property type="match status" value="1"/>
</dbReference>
<dbReference type="InterPro" id="IPR037522">
    <property type="entry name" value="HD_GYP_dom"/>
</dbReference>
<dbReference type="KEGG" id="meg:DKB62_10600"/>
<evidence type="ECO:0000313" key="3">
    <source>
        <dbReference type="Proteomes" id="UP000254337"/>
    </source>
</evidence>
<dbReference type="Gene3D" id="1.10.3210.10">
    <property type="entry name" value="Hypothetical protein af1432"/>
    <property type="match status" value="1"/>
</dbReference>
<dbReference type="SMART" id="SM00471">
    <property type="entry name" value="HDc"/>
    <property type="match status" value="1"/>
</dbReference>
<gene>
    <name evidence="2" type="ORF">DKB62_10600</name>
</gene>
<sequence length="202" mass="22770">MYMVSLKQAAGIGIEEMNSLDTITAELLKFIQLKNQRLYMHSLQVANYSVSIAAKLALPKSEIEQIKHAALLHDVGLLFVSNTLLAKIPYLNRRENAQYKRHAAAGGNMLENIPCCQDIVPYIRYHHERWDGSGFPKHLRGANIPFGARIIAVADYYDRIINPSTELWAKTKQQAVREMFSASGILFDPEVVKAFIETLGQL</sequence>
<dbReference type="EMBL" id="CP029462">
    <property type="protein sequence ID" value="AXL21976.1"/>
    <property type="molecule type" value="Genomic_DNA"/>
</dbReference>
<dbReference type="OrthoDB" id="9804747at2"/>
<feature type="domain" description="HD-GYP" evidence="1">
    <location>
        <begin position="16"/>
        <end position="202"/>
    </location>
</feature>
<dbReference type="CDD" id="cd00077">
    <property type="entry name" value="HDc"/>
    <property type="match status" value="1"/>
</dbReference>
<dbReference type="InterPro" id="IPR003607">
    <property type="entry name" value="HD/PDEase_dom"/>
</dbReference>
<dbReference type="PANTHER" id="PTHR43155:SF2">
    <property type="entry name" value="CYCLIC DI-GMP PHOSPHODIESTERASE PA4108"/>
    <property type="match status" value="1"/>
</dbReference>
<organism evidence="2 3">
    <name type="scientific">Megasphaera stantonii</name>
    <dbReference type="NCBI Taxonomy" id="2144175"/>
    <lineage>
        <taxon>Bacteria</taxon>
        <taxon>Bacillati</taxon>
        <taxon>Bacillota</taxon>
        <taxon>Negativicutes</taxon>
        <taxon>Veillonellales</taxon>
        <taxon>Veillonellaceae</taxon>
        <taxon>Megasphaera</taxon>
    </lineage>
</organism>
<dbReference type="PROSITE" id="PS51832">
    <property type="entry name" value="HD_GYP"/>
    <property type="match status" value="1"/>
</dbReference>
<protein>
    <submittedName>
        <fullName evidence="2">HD domain-containing protein</fullName>
    </submittedName>
</protein>